<dbReference type="PANTHER" id="PTHR22953:SF153">
    <property type="entry name" value="PURPLE ACID PHOSPHATASE"/>
    <property type="match status" value="1"/>
</dbReference>
<dbReference type="InterPro" id="IPR015914">
    <property type="entry name" value="PAPs_N"/>
</dbReference>
<dbReference type="EC" id="3.1.3.2" evidence="9"/>
<gene>
    <name evidence="14" type="ORF">glysoja_030561</name>
</gene>
<evidence type="ECO:0000259" key="11">
    <source>
        <dbReference type="Pfam" id="PF00149"/>
    </source>
</evidence>
<evidence type="ECO:0000256" key="5">
    <source>
        <dbReference type="ARBA" id="ARBA00022729"/>
    </source>
</evidence>
<evidence type="ECO:0000256" key="8">
    <source>
        <dbReference type="ARBA" id="ARBA00023180"/>
    </source>
</evidence>
<dbReference type="GO" id="GO:0046872">
    <property type="term" value="F:metal ion binding"/>
    <property type="evidence" value="ECO:0007669"/>
    <property type="project" value="InterPro"/>
</dbReference>
<dbReference type="GO" id="GO:0003993">
    <property type="term" value="F:acid phosphatase activity"/>
    <property type="evidence" value="ECO:0007669"/>
    <property type="project" value="UniProtKB-EC"/>
</dbReference>
<dbReference type="InterPro" id="IPR041792">
    <property type="entry name" value="MPP_PAP"/>
</dbReference>
<dbReference type="Pfam" id="PF16656">
    <property type="entry name" value="Pur_ac_phosph_N"/>
    <property type="match status" value="1"/>
</dbReference>
<dbReference type="SUPFAM" id="SSF56300">
    <property type="entry name" value="Metallo-dependent phosphatases"/>
    <property type="match status" value="1"/>
</dbReference>
<name>A0A0B2SQ83_GLYSO</name>
<dbReference type="CDD" id="cd00839">
    <property type="entry name" value="MPP_PAPs"/>
    <property type="match status" value="1"/>
</dbReference>
<accession>A0A0B2SQ83</accession>
<sequence length="656" mass="73774">MKICTTFCVSLATVLVMMSNIVMAVAETHIPTTLDGPFDPVTRRFDPSLRRGSDDLPMTHPRLRKNVTSNFPEQIALAISSPTSMWVSWVTGDAQIGLNVTPVESASVGSEVWYGKKSGKYTSVGKGDSVVYSQLYPFEGLWNYTSGIIHHVKLKGLEPGTRYYYKCGDSSIPAMSQEHYFETFPKPSPNNYPARIAVIGDLGLTSNSTSTIDHLNYNDPSMILMVGDLTYANQYLTTGGKGASCYSCAFPDAPIRETYQPRWDGWGRFMEPLTSEIPMMVIEGNHEIEPQAGGITFKSYLTRFAVPAEESGSKSNFYYSFDAGGIHFIMLGAYVDYNSTGAQFAWLKKDLQSVDRSVTPWLVAAWHSPWYNSYASHYQEFECMRLEMEELLFRYRVDIVFDGHVHAYERMNRVFNYTLDPCGPVYITVGDGGNIEKVDVDHADDPGKCPSAGDNIPEFGGVCKSNFSTGPAKGNFCWNKQPEWSAFRESSFGHGILEVVNSTYALWTWHRNQDNYKENAVGDQIYIVRQPELCMKDLKDPHQSLPYNSSTKSSSAINHLSQDVSIIISQILGVLFIYGLLSQVNQIFVSLVCVIVVCITKILLYVHYLSYYKSKYLVNYVVIYFLVWYHGNYSLKLSSGTSRYPHKLKSFGSARE</sequence>
<feature type="chain" id="PRO_5005110403" description="Purple acid phosphatase" evidence="9">
    <location>
        <begin position="27"/>
        <end position="656"/>
    </location>
</feature>
<dbReference type="Pfam" id="PF14008">
    <property type="entry name" value="Metallophos_C"/>
    <property type="match status" value="1"/>
</dbReference>
<evidence type="ECO:0000256" key="9">
    <source>
        <dbReference type="RuleBase" id="RU361203"/>
    </source>
</evidence>
<evidence type="ECO:0000256" key="1">
    <source>
        <dbReference type="ARBA" id="ARBA00000032"/>
    </source>
</evidence>
<evidence type="ECO:0000256" key="10">
    <source>
        <dbReference type="SAM" id="Phobius"/>
    </source>
</evidence>
<dbReference type="EMBL" id="KN639308">
    <property type="protein sequence ID" value="KHN48791.1"/>
    <property type="molecule type" value="Genomic_DNA"/>
</dbReference>
<dbReference type="InterPro" id="IPR008963">
    <property type="entry name" value="Purple_acid_Pase-like_N"/>
</dbReference>
<evidence type="ECO:0000256" key="4">
    <source>
        <dbReference type="ARBA" id="ARBA00008723"/>
    </source>
</evidence>
<protein>
    <recommendedName>
        <fullName evidence="9">Purple acid phosphatase</fullName>
        <ecNumber evidence="9">3.1.3.2</ecNumber>
    </recommendedName>
</protein>
<keyword evidence="6 9" id="KW-0378">Hydrolase</keyword>
<proteinExistence type="inferred from homology"/>
<keyword evidence="5 9" id="KW-0732">Signal</keyword>
<dbReference type="Proteomes" id="UP000053555">
    <property type="component" value="Unassembled WGS sequence"/>
</dbReference>
<keyword evidence="8" id="KW-0325">Glycoprotein</keyword>
<dbReference type="Gene3D" id="3.60.21.10">
    <property type="match status" value="2"/>
</dbReference>
<evidence type="ECO:0000256" key="3">
    <source>
        <dbReference type="ARBA" id="ARBA00001962"/>
    </source>
</evidence>
<dbReference type="InterPro" id="IPR039331">
    <property type="entry name" value="PAPs-like"/>
</dbReference>
<evidence type="ECO:0000256" key="7">
    <source>
        <dbReference type="ARBA" id="ARBA00022833"/>
    </source>
</evidence>
<dbReference type="AlphaFoldDB" id="A0A0B2SQ83"/>
<dbReference type="InterPro" id="IPR004843">
    <property type="entry name" value="Calcineurin-like_PHP"/>
</dbReference>
<dbReference type="InterPro" id="IPR025733">
    <property type="entry name" value="PAPs_C"/>
</dbReference>
<feature type="domain" description="Purple acid phosphatase N-terminal" evidence="13">
    <location>
        <begin position="72"/>
        <end position="183"/>
    </location>
</feature>
<feature type="signal peptide" evidence="9">
    <location>
        <begin position="1"/>
        <end position="26"/>
    </location>
</feature>
<evidence type="ECO:0000256" key="2">
    <source>
        <dbReference type="ARBA" id="ARBA00001947"/>
    </source>
</evidence>
<comment type="cofactor">
    <cofactor evidence="3">
        <name>Fe cation</name>
        <dbReference type="ChEBI" id="CHEBI:24875"/>
    </cofactor>
</comment>
<evidence type="ECO:0000259" key="13">
    <source>
        <dbReference type="Pfam" id="PF16656"/>
    </source>
</evidence>
<dbReference type="InterPro" id="IPR029052">
    <property type="entry name" value="Metallo-depent_PP-like"/>
</dbReference>
<comment type="cofactor">
    <cofactor evidence="2">
        <name>Zn(2+)</name>
        <dbReference type="ChEBI" id="CHEBI:29105"/>
    </cofactor>
</comment>
<keyword evidence="10" id="KW-0472">Membrane</keyword>
<dbReference type="Gene3D" id="2.60.40.380">
    <property type="entry name" value="Purple acid phosphatase-like, N-terminal"/>
    <property type="match status" value="1"/>
</dbReference>
<evidence type="ECO:0000256" key="6">
    <source>
        <dbReference type="ARBA" id="ARBA00022801"/>
    </source>
</evidence>
<feature type="transmembrane region" description="Helical" evidence="10">
    <location>
        <begin position="616"/>
        <end position="635"/>
    </location>
</feature>
<evidence type="ECO:0000259" key="12">
    <source>
        <dbReference type="Pfam" id="PF14008"/>
    </source>
</evidence>
<feature type="domain" description="Calcineurin-like phosphoesterase" evidence="11">
    <location>
        <begin position="195"/>
        <end position="408"/>
    </location>
</feature>
<reference evidence="14" key="1">
    <citation type="submission" date="2014-07" db="EMBL/GenBank/DDBJ databases">
        <title>Identification of a novel salt tolerance gene in wild soybean by whole-genome sequencing.</title>
        <authorList>
            <person name="Lam H.-M."/>
            <person name="Qi X."/>
            <person name="Li M.-W."/>
            <person name="Liu X."/>
            <person name="Xie M."/>
            <person name="Ni M."/>
            <person name="Xu X."/>
        </authorList>
    </citation>
    <scope>NUCLEOTIDE SEQUENCE [LARGE SCALE GENOMIC DNA]</scope>
    <source>
        <tissue evidence="14">Root</tissue>
    </source>
</reference>
<keyword evidence="10" id="KW-0812">Transmembrane</keyword>
<comment type="similarity">
    <text evidence="4 9">Belongs to the metallophosphoesterase superfamily. Purple acid phosphatase family.</text>
</comment>
<evidence type="ECO:0000313" key="14">
    <source>
        <dbReference type="EMBL" id="KHN48791.1"/>
    </source>
</evidence>
<dbReference type="Pfam" id="PF00149">
    <property type="entry name" value="Metallophos"/>
    <property type="match status" value="1"/>
</dbReference>
<dbReference type="PANTHER" id="PTHR22953">
    <property type="entry name" value="ACID PHOSPHATASE RELATED"/>
    <property type="match status" value="1"/>
</dbReference>
<feature type="domain" description="Purple acid phosphatase C-terminal" evidence="12">
    <location>
        <begin position="476"/>
        <end position="515"/>
    </location>
</feature>
<feature type="transmembrane region" description="Helical" evidence="10">
    <location>
        <begin position="588"/>
        <end position="610"/>
    </location>
</feature>
<comment type="catalytic activity">
    <reaction evidence="1 9">
        <text>a phosphate monoester + H2O = an alcohol + phosphate</text>
        <dbReference type="Rhea" id="RHEA:15017"/>
        <dbReference type="ChEBI" id="CHEBI:15377"/>
        <dbReference type="ChEBI" id="CHEBI:30879"/>
        <dbReference type="ChEBI" id="CHEBI:43474"/>
        <dbReference type="ChEBI" id="CHEBI:67140"/>
        <dbReference type="EC" id="3.1.3.2"/>
    </reaction>
</comment>
<dbReference type="SUPFAM" id="SSF49363">
    <property type="entry name" value="Purple acid phosphatase, N-terminal domain"/>
    <property type="match status" value="1"/>
</dbReference>
<keyword evidence="10" id="KW-1133">Transmembrane helix</keyword>
<organism evidence="14">
    <name type="scientific">Glycine soja</name>
    <name type="common">Wild soybean</name>
    <dbReference type="NCBI Taxonomy" id="3848"/>
    <lineage>
        <taxon>Eukaryota</taxon>
        <taxon>Viridiplantae</taxon>
        <taxon>Streptophyta</taxon>
        <taxon>Embryophyta</taxon>
        <taxon>Tracheophyta</taxon>
        <taxon>Spermatophyta</taxon>
        <taxon>Magnoliopsida</taxon>
        <taxon>eudicotyledons</taxon>
        <taxon>Gunneridae</taxon>
        <taxon>Pentapetalae</taxon>
        <taxon>rosids</taxon>
        <taxon>fabids</taxon>
        <taxon>Fabales</taxon>
        <taxon>Fabaceae</taxon>
        <taxon>Papilionoideae</taxon>
        <taxon>50 kb inversion clade</taxon>
        <taxon>NPAAA clade</taxon>
        <taxon>indigoferoid/millettioid clade</taxon>
        <taxon>Phaseoleae</taxon>
        <taxon>Glycine</taxon>
        <taxon>Glycine subgen. Soja</taxon>
    </lineage>
</organism>
<keyword evidence="7" id="KW-0862">Zinc</keyword>